<feature type="transmembrane region" description="Helical" evidence="6">
    <location>
        <begin position="164"/>
        <end position="184"/>
    </location>
</feature>
<feature type="transmembrane region" description="Helical" evidence="6">
    <location>
        <begin position="101"/>
        <end position="122"/>
    </location>
</feature>
<proteinExistence type="predicted"/>
<dbReference type="InterPro" id="IPR036259">
    <property type="entry name" value="MFS_trans_sf"/>
</dbReference>
<sequence>MNSNEIEKYMIIITFISSFFSVFVINGMVIGVPEIAREFGMNNFTQNWIMNLSLLVVTMLTIPAGQITGKYGFKKSIMVGNSIFLISLFASALAFSTESFLFFRVIQGIGIAIVNVSEMAILNLAIAKENRGRALGIIVMGVYLGTSASPVICGFLVQNFGWRSIFFISIPFILACIIMMKTKITSEWKTNERDRLDIAGSIMYMIGICLFIYGFTSLITSIGKISIIIGLIILIIYFRYELKQESPVFDVKLFRTKSFTAYNVAGLCGFFAAMVISTIFNYYFQYVKGWNPEMTGLILIISPIIMSLTAPHAGKLSDKMHPQKIAVIGMCITVFAMIIMTLMDANTPLYIVMLAMALQAFGMGLFSSPNMNAIMSCVNEKDAAFASAGQLAVRSIGQTMSLGLLTLIFSYVMGNLAISSQYSPMIVQASQIVCGMCGVACVIAVIASVIGIRADNVLKR</sequence>
<dbReference type="CDD" id="cd17321">
    <property type="entry name" value="MFS_MMR_MDR_like"/>
    <property type="match status" value="1"/>
</dbReference>
<keyword evidence="5 6" id="KW-0472">Membrane</keyword>
<dbReference type="Gene3D" id="1.20.1720.10">
    <property type="entry name" value="Multidrug resistance protein D"/>
    <property type="match status" value="1"/>
</dbReference>
<feature type="transmembrane region" description="Helical" evidence="6">
    <location>
        <begin position="400"/>
        <end position="418"/>
    </location>
</feature>
<evidence type="ECO:0000256" key="6">
    <source>
        <dbReference type="SAM" id="Phobius"/>
    </source>
</evidence>
<dbReference type="Proteomes" id="UP000323439">
    <property type="component" value="Unassembled WGS sequence"/>
</dbReference>
<keyword evidence="9" id="KW-1185">Reference proteome</keyword>
<dbReference type="AlphaFoldDB" id="A0A1G5W2N4"/>
<dbReference type="GO" id="GO:0016020">
    <property type="term" value="C:membrane"/>
    <property type="evidence" value="ECO:0007669"/>
    <property type="project" value="UniProtKB-SubCell"/>
</dbReference>
<keyword evidence="4 6" id="KW-1133">Transmembrane helix</keyword>
<feature type="transmembrane region" description="Helical" evidence="6">
    <location>
        <begin position="261"/>
        <end position="284"/>
    </location>
</feature>
<evidence type="ECO:0000256" key="3">
    <source>
        <dbReference type="ARBA" id="ARBA00022692"/>
    </source>
</evidence>
<feature type="transmembrane region" description="Helical" evidence="6">
    <location>
        <begin position="196"/>
        <end position="215"/>
    </location>
</feature>
<feature type="domain" description="Major facilitator superfamily (MFS) profile" evidence="7">
    <location>
        <begin position="10"/>
        <end position="456"/>
    </location>
</feature>
<dbReference type="Pfam" id="PF07690">
    <property type="entry name" value="MFS_1"/>
    <property type="match status" value="1"/>
</dbReference>
<dbReference type="RefSeq" id="WP_149731680.1">
    <property type="nucleotide sequence ID" value="NZ_FMXB01000007.1"/>
</dbReference>
<evidence type="ECO:0000259" key="7">
    <source>
        <dbReference type="PROSITE" id="PS50850"/>
    </source>
</evidence>
<dbReference type="InterPro" id="IPR011701">
    <property type="entry name" value="MFS"/>
</dbReference>
<dbReference type="EMBL" id="FMXB01000007">
    <property type="protein sequence ID" value="SDA52401.1"/>
    <property type="molecule type" value="Genomic_DNA"/>
</dbReference>
<evidence type="ECO:0000256" key="2">
    <source>
        <dbReference type="ARBA" id="ARBA00022448"/>
    </source>
</evidence>
<dbReference type="InterPro" id="IPR020846">
    <property type="entry name" value="MFS_dom"/>
</dbReference>
<dbReference type="PANTHER" id="PTHR42718:SF9">
    <property type="entry name" value="MAJOR FACILITATOR SUPERFAMILY MULTIDRUG TRANSPORTER MFSC"/>
    <property type="match status" value="1"/>
</dbReference>
<organism evidence="8 9">
    <name type="scientific">Methanobrevibacter millerae</name>
    <dbReference type="NCBI Taxonomy" id="230361"/>
    <lineage>
        <taxon>Archaea</taxon>
        <taxon>Methanobacteriati</taxon>
        <taxon>Methanobacteriota</taxon>
        <taxon>Methanomada group</taxon>
        <taxon>Methanobacteria</taxon>
        <taxon>Methanobacteriales</taxon>
        <taxon>Methanobacteriaceae</taxon>
        <taxon>Methanobrevibacter</taxon>
    </lineage>
</organism>
<comment type="subcellular location">
    <subcellularLocation>
        <location evidence="1">Membrane</location>
        <topology evidence="1">Multi-pass membrane protein</topology>
    </subcellularLocation>
</comment>
<evidence type="ECO:0000256" key="4">
    <source>
        <dbReference type="ARBA" id="ARBA00022989"/>
    </source>
</evidence>
<feature type="transmembrane region" description="Helical" evidence="6">
    <location>
        <begin position="430"/>
        <end position="452"/>
    </location>
</feature>
<keyword evidence="3 6" id="KW-0812">Transmembrane</keyword>
<dbReference type="GO" id="GO:0022857">
    <property type="term" value="F:transmembrane transporter activity"/>
    <property type="evidence" value="ECO:0007669"/>
    <property type="project" value="InterPro"/>
</dbReference>
<name>A0A1G5W2N4_9EURY</name>
<dbReference type="SUPFAM" id="SSF103473">
    <property type="entry name" value="MFS general substrate transporter"/>
    <property type="match status" value="1"/>
</dbReference>
<keyword evidence="2" id="KW-0813">Transport</keyword>
<evidence type="ECO:0000256" key="5">
    <source>
        <dbReference type="ARBA" id="ARBA00023136"/>
    </source>
</evidence>
<accession>A0A1G5W2N4</accession>
<evidence type="ECO:0000256" key="1">
    <source>
        <dbReference type="ARBA" id="ARBA00004141"/>
    </source>
</evidence>
<dbReference type="PRINTS" id="PR01036">
    <property type="entry name" value="TCRTETB"/>
</dbReference>
<dbReference type="OrthoDB" id="117970at2157"/>
<evidence type="ECO:0000313" key="8">
    <source>
        <dbReference type="EMBL" id="SDA52401.1"/>
    </source>
</evidence>
<feature type="transmembrane region" description="Helical" evidence="6">
    <location>
        <begin position="12"/>
        <end position="36"/>
    </location>
</feature>
<feature type="transmembrane region" description="Helical" evidence="6">
    <location>
        <begin position="349"/>
        <end position="366"/>
    </location>
</feature>
<feature type="transmembrane region" description="Helical" evidence="6">
    <location>
        <begin position="77"/>
        <end position="95"/>
    </location>
</feature>
<gene>
    <name evidence="8" type="ORF">SAMN02910315_01106</name>
</gene>
<feature type="transmembrane region" description="Helical" evidence="6">
    <location>
        <begin position="296"/>
        <end position="313"/>
    </location>
</feature>
<feature type="transmembrane region" description="Helical" evidence="6">
    <location>
        <begin position="325"/>
        <end position="343"/>
    </location>
</feature>
<evidence type="ECO:0000313" key="9">
    <source>
        <dbReference type="Proteomes" id="UP000323439"/>
    </source>
</evidence>
<dbReference type="PROSITE" id="PS50850">
    <property type="entry name" value="MFS"/>
    <property type="match status" value="1"/>
</dbReference>
<dbReference type="PANTHER" id="PTHR42718">
    <property type="entry name" value="MAJOR FACILITATOR SUPERFAMILY MULTIDRUG TRANSPORTER MFSC"/>
    <property type="match status" value="1"/>
</dbReference>
<feature type="transmembrane region" description="Helical" evidence="6">
    <location>
        <begin position="134"/>
        <end position="158"/>
    </location>
</feature>
<dbReference type="Gene3D" id="1.20.1250.20">
    <property type="entry name" value="MFS general substrate transporter like domains"/>
    <property type="match status" value="1"/>
</dbReference>
<feature type="transmembrane region" description="Helical" evidence="6">
    <location>
        <begin position="48"/>
        <end position="65"/>
    </location>
</feature>
<reference evidence="8 9" key="1">
    <citation type="submission" date="2016-10" db="EMBL/GenBank/DDBJ databases">
        <authorList>
            <person name="Varghese N."/>
            <person name="Submissions S."/>
        </authorList>
    </citation>
    <scope>NUCLEOTIDE SEQUENCE [LARGE SCALE GENOMIC DNA]</scope>
    <source>
        <strain evidence="8 9">DSM 16643</strain>
    </source>
</reference>
<protein>
    <submittedName>
        <fullName evidence="8">Major Facilitator Superfamily protein</fullName>
    </submittedName>
</protein>
<feature type="transmembrane region" description="Helical" evidence="6">
    <location>
        <begin position="221"/>
        <end position="240"/>
    </location>
</feature>